<dbReference type="Proteomes" id="UP000237271">
    <property type="component" value="Unassembled WGS sequence"/>
</dbReference>
<keyword evidence="4" id="KW-0418">Kinase</keyword>
<dbReference type="AlphaFoldDB" id="A0A2P4XEK6"/>
<proteinExistence type="predicted"/>
<comment type="caution">
    <text evidence="4">The sequence shown here is derived from an EMBL/GenBank/DDBJ whole genome shotgun (WGS) entry which is preliminary data.</text>
</comment>
<dbReference type="PROSITE" id="PS50011">
    <property type="entry name" value="PROTEIN_KINASE_DOM"/>
    <property type="match status" value="1"/>
</dbReference>
<keyword evidence="5" id="KW-1185">Reference proteome</keyword>
<sequence>MGDNSEFQEQVQQWFALNHPNILKLYGVCDVNNIDASHYFVCEYAAHGKLSDYLNQQRRESGGKSPRLVWQKLLEAAQGVQYLHERGLVHGNLKAENMLVSGDGIVKLAGFGQSGALEEVVAGDERLASDVFALDG</sequence>
<evidence type="ECO:0000256" key="1">
    <source>
        <dbReference type="ARBA" id="ARBA00022741"/>
    </source>
</evidence>
<evidence type="ECO:0000313" key="5">
    <source>
        <dbReference type="Proteomes" id="UP000237271"/>
    </source>
</evidence>
<keyword evidence="1" id="KW-0547">Nucleotide-binding</keyword>
<dbReference type="PANTHER" id="PTHR24418">
    <property type="entry name" value="TYROSINE-PROTEIN KINASE"/>
    <property type="match status" value="1"/>
</dbReference>
<dbReference type="InterPro" id="IPR001245">
    <property type="entry name" value="Ser-Thr/Tyr_kinase_cat_dom"/>
</dbReference>
<dbReference type="GO" id="GO:0005524">
    <property type="term" value="F:ATP binding"/>
    <property type="evidence" value="ECO:0007669"/>
    <property type="project" value="UniProtKB-KW"/>
</dbReference>
<accession>A0A2P4XEK6</accession>
<name>A0A2P4XEK6_9STRA</name>
<dbReference type="InterPro" id="IPR050198">
    <property type="entry name" value="Non-receptor_tyrosine_kinases"/>
</dbReference>
<dbReference type="SUPFAM" id="SSF56112">
    <property type="entry name" value="Protein kinase-like (PK-like)"/>
    <property type="match status" value="1"/>
</dbReference>
<dbReference type="Gene3D" id="1.10.510.10">
    <property type="entry name" value="Transferase(Phosphotransferase) domain 1"/>
    <property type="match status" value="1"/>
</dbReference>
<gene>
    <name evidence="4" type="ORF">PHPALM_20564</name>
</gene>
<feature type="domain" description="Protein kinase" evidence="3">
    <location>
        <begin position="1"/>
        <end position="136"/>
    </location>
</feature>
<keyword evidence="2" id="KW-0067">ATP-binding</keyword>
<dbReference type="OrthoDB" id="125266at2759"/>
<evidence type="ECO:0000313" key="4">
    <source>
        <dbReference type="EMBL" id="POM63974.1"/>
    </source>
</evidence>
<evidence type="ECO:0000259" key="3">
    <source>
        <dbReference type="PROSITE" id="PS50011"/>
    </source>
</evidence>
<keyword evidence="4" id="KW-0808">Transferase</keyword>
<protein>
    <submittedName>
        <fullName evidence="4">TKL protein kinase</fullName>
    </submittedName>
</protein>
<dbReference type="CDD" id="cd00180">
    <property type="entry name" value="PKc"/>
    <property type="match status" value="1"/>
</dbReference>
<evidence type="ECO:0000256" key="2">
    <source>
        <dbReference type="ARBA" id="ARBA00022840"/>
    </source>
</evidence>
<reference evidence="4 5" key="1">
    <citation type="journal article" date="2017" name="Genome Biol. Evol.">
        <title>Phytophthora megakarya and P. palmivora, closely related causal agents of cacao black pod rot, underwent increases in genome sizes and gene numbers by different mechanisms.</title>
        <authorList>
            <person name="Ali S.S."/>
            <person name="Shao J."/>
            <person name="Lary D.J."/>
            <person name="Kronmiller B."/>
            <person name="Shen D."/>
            <person name="Strem M.D."/>
            <person name="Amoako-Attah I."/>
            <person name="Akrofi A.Y."/>
            <person name="Begoude B.A."/>
            <person name="Ten Hoopen G.M."/>
            <person name="Coulibaly K."/>
            <person name="Kebe B.I."/>
            <person name="Melnick R.L."/>
            <person name="Guiltinan M.J."/>
            <person name="Tyler B.M."/>
            <person name="Meinhardt L.W."/>
            <person name="Bailey B.A."/>
        </authorList>
    </citation>
    <scope>NUCLEOTIDE SEQUENCE [LARGE SCALE GENOMIC DNA]</scope>
    <source>
        <strain evidence="5">sbr112.9</strain>
    </source>
</reference>
<dbReference type="InterPro" id="IPR011009">
    <property type="entry name" value="Kinase-like_dom_sf"/>
</dbReference>
<dbReference type="Pfam" id="PF07714">
    <property type="entry name" value="PK_Tyr_Ser-Thr"/>
    <property type="match status" value="1"/>
</dbReference>
<dbReference type="GO" id="GO:0004672">
    <property type="term" value="F:protein kinase activity"/>
    <property type="evidence" value="ECO:0007669"/>
    <property type="project" value="InterPro"/>
</dbReference>
<dbReference type="InterPro" id="IPR000719">
    <property type="entry name" value="Prot_kinase_dom"/>
</dbReference>
<dbReference type="EMBL" id="NCKW01011233">
    <property type="protein sequence ID" value="POM63974.1"/>
    <property type="molecule type" value="Genomic_DNA"/>
</dbReference>
<organism evidence="4 5">
    <name type="scientific">Phytophthora palmivora</name>
    <dbReference type="NCBI Taxonomy" id="4796"/>
    <lineage>
        <taxon>Eukaryota</taxon>
        <taxon>Sar</taxon>
        <taxon>Stramenopiles</taxon>
        <taxon>Oomycota</taxon>
        <taxon>Peronosporomycetes</taxon>
        <taxon>Peronosporales</taxon>
        <taxon>Peronosporaceae</taxon>
        <taxon>Phytophthora</taxon>
    </lineage>
</organism>